<dbReference type="PROSITE" id="PS51257">
    <property type="entry name" value="PROKAR_LIPOPROTEIN"/>
    <property type="match status" value="1"/>
</dbReference>
<sequence length="315" mass="35951">MKFNFYLTLLAILVFSCNDKEAPENDTIGNFPFKTDYKLSELETTEIFESIPEVMGKVGLREASGLAFSRKNPGFVWTLQDRGNNNSLYLLDANTGKTVAEYTIKGTKNRDWEDIEISIGPEPGKTYLYIGDTGDNNLDYEDYTIYRIEEPKFEENHRNLTLELETAFDKIVFEYPDKSHDVETLLVDPKSGDIFMVTKRDLYSLLFTLPYPQKTDGLNNAVLKGTFPFRIATAGTVSGDGNEVLIKTYDLIFYWKRSSDQSFSDLLATKPLIAPYQKEEQGEAICFDDQGGYFTLSELTNDIIPDLNYYKKKNP</sequence>
<name>A0A9X2SXL1_9BACT</name>
<accession>A0A9X2SXL1</accession>
<dbReference type="EMBL" id="JANSUY010000001">
    <property type="protein sequence ID" value="MCR9014012.1"/>
    <property type="molecule type" value="Genomic_DNA"/>
</dbReference>
<organism evidence="1 2">
    <name type="scientific">Aquiflexum gelatinilyticum</name>
    <dbReference type="NCBI Taxonomy" id="2961943"/>
    <lineage>
        <taxon>Bacteria</taxon>
        <taxon>Pseudomonadati</taxon>
        <taxon>Bacteroidota</taxon>
        <taxon>Cytophagia</taxon>
        <taxon>Cytophagales</taxon>
        <taxon>Cyclobacteriaceae</taxon>
        <taxon>Aquiflexum</taxon>
    </lineage>
</organism>
<evidence type="ECO:0000313" key="1">
    <source>
        <dbReference type="EMBL" id="MCR9014012.1"/>
    </source>
</evidence>
<dbReference type="RefSeq" id="WP_258421891.1">
    <property type="nucleotide sequence ID" value="NZ_JANSUY010000001.1"/>
</dbReference>
<comment type="caution">
    <text evidence="1">The sequence shown here is derived from an EMBL/GenBank/DDBJ whole genome shotgun (WGS) entry which is preliminary data.</text>
</comment>
<keyword evidence="2" id="KW-1185">Reference proteome</keyword>
<dbReference type="Proteomes" id="UP001142175">
    <property type="component" value="Unassembled WGS sequence"/>
</dbReference>
<evidence type="ECO:0008006" key="3">
    <source>
        <dbReference type="Google" id="ProtNLM"/>
    </source>
</evidence>
<dbReference type="SUPFAM" id="SSF82171">
    <property type="entry name" value="DPP6 N-terminal domain-like"/>
    <property type="match status" value="1"/>
</dbReference>
<reference evidence="1" key="1">
    <citation type="submission" date="2022-08" db="EMBL/GenBank/DDBJ databases">
        <authorList>
            <person name="Zhang D."/>
        </authorList>
    </citation>
    <scope>NUCLEOTIDE SEQUENCE</scope>
    <source>
        <strain evidence="1">XJ19-11</strain>
    </source>
</reference>
<gene>
    <name evidence="1" type="ORF">NU887_03130</name>
</gene>
<proteinExistence type="predicted"/>
<evidence type="ECO:0000313" key="2">
    <source>
        <dbReference type="Proteomes" id="UP001142175"/>
    </source>
</evidence>
<dbReference type="AlphaFoldDB" id="A0A9X2SXL1"/>
<protein>
    <recommendedName>
        <fullName evidence="3">Lipoprotein</fullName>
    </recommendedName>
</protein>